<dbReference type="SUPFAM" id="SSF46689">
    <property type="entry name" value="Homeodomain-like"/>
    <property type="match status" value="1"/>
</dbReference>
<feature type="DNA-binding region" description="H-T-H motif" evidence="2">
    <location>
        <begin position="32"/>
        <end position="51"/>
    </location>
</feature>
<keyword evidence="5" id="KW-1185">Reference proteome</keyword>
<evidence type="ECO:0000313" key="4">
    <source>
        <dbReference type="EMBL" id="QMV84226.1"/>
    </source>
</evidence>
<sequence>MNARELHREQTMTAIVEAAEELLRVGGPEALTAGAVAKQVGLARNSLYRYVDSMDDLRGRVVMRYLPGAVASIQGAVDKAASPDDALRAYIAENLQIAATENHACMMQLAEGVPGEASAQIAEVHQQLIDAIGRLLVPYQVSDPALAGELIQGVLVAGFGALERGRSLEAVTDYCVAAALGIVRA</sequence>
<dbReference type="Gene3D" id="1.10.357.10">
    <property type="entry name" value="Tetracycline Repressor, domain 2"/>
    <property type="match status" value="1"/>
</dbReference>
<accession>A0A7G5FC85</accession>
<dbReference type="PANTHER" id="PTHR30055:SF226">
    <property type="entry name" value="HTH-TYPE TRANSCRIPTIONAL REGULATOR PKSA"/>
    <property type="match status" value="1"/>
</dbReference>
<evidence type="ECO:0000313" key="5">
    <source>
        <dbReference type="Proteomes" id="UP000515570"/>
    </source>
</evidence>
<dbReference type="AlphaFoldDB" id="A0A7G5FC85"/>
<proteinExistence type="predicted"/>
<feature type="domain" description="HTH tetR-type" evidence="3">
    <location>
        <begin position="9"/>
        <end position="69"/>
    </location>
</feature>
<gene>
    <name evidence="4" type="ORF">HW450_07495</name>
</gene>
<dbReference type="InterPro" id="IPR001647">
    <property type="entry name" value="HTH_TetR"/>
</dbReference>
<dbReference type="GO" id="GO:0000976">
    <property type="term" value="F:transcription cis-regulatory region binding"/>
    <property type="evidence" value="ECO:0007669"/>
    <property type="project" value="TreeGrafter"/>
</dbReference>
<dbReference type="Proteomes" id="UP000515570">
    <property type="component" value="Chromosome"/>
</dbReference>
<dbReference type="RefSeq" id="WP_182385035.1">
    <property type="nucleotide sequence ID" value="NZ_CP059833.1"/>
</dbReference>
<dbReference type="InterPro" id="IPR009057">
    <property type="entry name" value="Homeodomain-like_sf"/>
</dbReference>
<evidence type="ECO:0000259" key="3">
    <source>
        <dbReference type="PROSITE" id="PS50977"/>
    </source>
</evidence>
<dbReference type="GO" id="GO:0003700">
    <property type="term" value="F:DNA-binding transcription factor activity"/>
    <property type="evidence" value="ECO:0007669"/>
    <property type="project" value="TreeGrafter"/>
</dbReference>
<dbReference type="PANTHER" id="PTHR30055">
    <property type="entry name" value="HTH-TYPE TRANSCRIPTIONAL REGULATOR RUTR"/>
    <property type="match status" value="1"/>
</dbReference>
<evidence type="ECO:0000256" key="2">
    <source>
        <dbReference type="PROSITE-ProRule" id="PRU00335"/>
    </source>
</evidence>
<organism evidence="4 5">
    <name type="scientific">Corynebacterium hindlerae</name>
    <dbReference type="NCBI Taxonomy" id="699041"/>
    <lineage>
        <taxon>Bacteria</taxon>
        <taxon>Bacillati</taxon>
        <taxon>Actinomycetota</taxon>
        <taxon>Actinomycetes</taxon>
        <taxon>Mycobacteriales</taxon>
        <taxon>Corynebacteriaceae</taxon>
        <taxon>Corynebacterium</taxon>
    </lineage>
</organism>
<dbReference type="InterPro" id="IPR050109">
    <property type="entry name" value="HTH-type_TetR-like_transc_reg"/>
</dbReference>
<keyword evidence="1 2" id="KW-0238">DNA-binding</keyword>
<name>A0A7G5FC85_9CORY</name>
<evidence type="ECO:0000256" key="1">
    <source>
        <dbReference type="ARBA" id="ARBA00023125"/>
    </source>
</evidence>
<reference evidence="4 5" key="1">
    <citation type="submission" date="2020-07" db="EMBL/GenBank/DDBJ databases">
        <title>non toxigenic Corynebacterium sp. nov from a clinical source.</title>
        <authorList>
            <person name="Bernier A.-M."/>
            <person name="Bernard K."/>
        </authorList>
    </citation>
    <scope>NUCLEOTIDE SEQUENCE [LARGE SCALE GENOMIC DNA]</scope>
    <source>
        <strain evidence="5">NML 93-0612</strain>
    </source>
</reference>
<dbReference type="PROSITE" id="PS50977">
    <property type="entry name" value="HTH_TETR_2"/>
    <property type="match status" value="1"/>
</dbReference>
<protein>
    <submittedName>
        <fullName evidence="4">TetR/AcrR family transcriptional regulator</fullName>
    </submittedName>
</protein>
<dbReference type="Pfam" id="PF00440">
    <property type="entry name" value="TetR_N"/>
    <property type="match status" value="1"/>
</dbReference>
<dbReference type="EMBL" id="CP059833">
    <property type="protein sequence ID" value="QMV84226.1"/>
    <property type="molecule type" value="Genomic_DNA"/>
</dbReference>